<dbReference type="EMBL" id="JAFBMS010001247">
    <property type="protein sequence ID" value="KAG9329375.1"/>
    <property type="molecule type" value="Genomic_DNA"/>
</dbReference>
<reference evidence="2" key="1">
    <citation type="thesis" date="2021" institute="BYU ScholarsArchive" country="Provo, UT, USA">
        <title>Applications of and Algorithms for Genome Assembly and Genomic Analyses with an Emphasis on Marine Teleosts.</title>
        <authorList>
            <person name="Pickett B.D."/>
        </authorList>
    </citation>
    <scope>NUCLEOTIDE SEQUENCE</scope>
    <source>
        <strain evidence="2">HI-2016</strain>
    </source>
</reference>
<keyword evidence="3" id="KW-1185">Reference proteome</keyword>
<protein>
    <submittedName>
        <fullName evidence="2">Uncharacterized protein</fullName>
    </submittedName>
</protein>
<dbReference type="AlphaFoldDB" id="A0A8T2MN11"/>
<accession>A0A8T2MN11</accession>
<comment type="caution">
    <text evidence="2">The sequence shown here is derived from an EMBL/GenBank/DDBJ whole genome shotgun (WGS) entry which is preliminary data.</text>
</comment>
<feature type="region of interest" description="Disordered" evidence="1">
    <location>
        <begin position="40"/>
        <end position="65"/>
    </location>
</feature>
<evidence type="ECO:0000313" key="2">
    <source>
        <dbReference type="EMBL" id="KAG9329375.1"/>
    </source>
</evidence>
<gene>
    <name evidence="2" type="ORF">JZ751_005474</name>
</gene>
<evidence type="ECO:0000313" key="3">
    <source>
        <dbReference type="Proteomes" id="UP000824540"/>
    </source>
</evidence>
<sequence length="65" mass="7099">MCSTHALWPSLDWPPDPKDLLADLRVPQCSGLPEYEVNTGPRLNDATSAGWNSSVSNPRPYCSAL</sequence>
<name>A0A8T2MN11_9TELE</name>
<feature type="compositionally biased region" description="Polar residues" evidence="1">
    <location>
        <begin position="45"/>
        <end position="57"/>
    </location>
</feature>
<proteinExistence type="predicted"/>
<organism evidence="2 3">
    <name type="scientific">Albula glossodonta</name>
    <name type="common">roundjaw bonefish</name>
    <dbReference type="NCBI Taxonomy" id="121402"/>
    <lineage>
        <taxon>Eukaryota</taxon>
        <taxon>Metazoa</taxon>
        <taxon>Chordata</taxon>
        <taxon>Craniata</taxon>
        <taxon>Vertebrata</taxon>
        <taxon>Euteleostomi</taxon>
        <taxon>Actinopterygii</taxon>
        <taxon>Neopterygii</taxon>
        <taxon>Teleostei</taxon>
        <taxon>Albuliformes</taxon>
        <taxon>Albulidae</taxon>
        <taxon>Albula</taxon>
    </lineage>
</organism>
<evidence type="ECO:0000256" key="1">
    <source>
        <dbReference type="SAM" id="MobiDB-lite"/>
    </source>
</evidence>
<dbReference type="Proteomes" id="UP000824540">
    <property type="component" value="Unassembled WGS sequence"/>
</dbReference>